<keyword evidence="5" id="KW-0547">Nucleotide-binding</keyword>
<feature type="transmembrane region" description="Helical" evidence="10">
    <location>
        <begin position="34"/>
        <end position="54"/>
    </location>
</feature>
<dbReference type="InterPro" id="IPR003856">
    <property type="entry name" value="LPS_length_determ_N"/>
</dbReference>
<dbReference type="GO" id="GO:0005886">
    <property type="term" value="C:plasma membrane"/>
    <property type="evidence" value="ECO:0007669"/>
    <property type="project" value="UniProtKB-SubCell"/>
</dbReference>
<dbReference type="InterPro" id="IPR027417">
    <property type="entry name" value="P-loop_NTPase"/>
</dbReference>
<dbReference type="GO" id="GO:0004713">
    <property type="term" value="F:protein tyrosine kinase activity"/>
    <property type="evidence" value="ECO:0007669"/>
    <property type="project" value="TreeGrafter"/>
</dbReference>
<evidence type="ECO:0000256" key="8">
    <source>
        <dbReference type="ARBA" id="ARBA00023136"/>
    </source>
</evidence>
<evidence type="ECO:0000256" key="7">
    <source>
        <dbReference type="ARBA" id="ARBA00022989"/>
    </source>
</evidence>
<dbReference type="OrthoDB" id="580971at2"/>
<keyword evidence="9" id="KW-0175">Coiled coil</keyword>
<protein>
    <submittedName>
        <fullName evidence="12">Chain-length determining protein</fullName>
    </submittedName>
</protein>
<dbReference type="PANTHER" id="PTHR32309">
    <property type="entry name" value="TYROSINE-PROTEIN KINASE"/>
    <property type="match status" value="1"/>
</dbReference>
<dbReference type="InterPro" id="IPR005702">
    <property type="entry name" value="Wzc-like_C"/>
</dbReference>
<dbReference type="InterPro" id="IPR050445">
    <property type="entry name" value="Bact_polysacc_biosynth/exp"/>
</dbReference>
<proteinExistence type="inferred from homology"/>
<evidence type="ECO:0000256" key="10">
    <source>
        <dbReference type="SAM" id="Phobius"/>
    </source>
</evidence>
<dbReference type="NCBIfam" id="TIGR01007">
    <property type="entry name" value="eps_fam"/>
    <property type="match status" value="1"/>
</dbReference>
<dbReference type="SUPFAM" id="SSF52540">
    <property type="entry name" value="P-loop containing nucleoside triphosphate hydrolases"/>
    <property type="match status" value="1"/>
</dbReference>
<evidence type="ECO:0000256" key="9">
    <source>
        <dbReference type="SAM" id="Coils"/>
    </source>
</evidence>
<gene>
    <name evidence="12" type="ORF">CK510_15005</name>
</gene>
<dbReference type="Pfam" id="PF10609">
    <property type="entry name" value="ParA"/>
    <property type="match status" value="1"/>
</dbReference>
<dbReference type="AlphaFoldDB" id="A0A2A2THL1"/>
<dbReference type="EMBL" id="NTFS01000158">
    <property type="protein sequence ID" value="PAX53234.1"/>
    <property type="molecule type" value="Genomic_DNA"/>
</dbReference>
<keyword evidence="8 10" id="KW-0472">Membrane</keyword>
<dbReference type="Pfam" id="PF02706">
    <property type="entry name" value="Wzz"/>
    <property type="match status" value="1"/>
</dbReference>
<evidence type="ECO:0000256" key="2">
    <source>
        <dbReference type="ARBA" id="ARBA00006683"/>
    </source>
</evidence>
<evidence type="ECO:0000256" key="5">
    <source>
        <dbReference type="ARBA" id="ARBA00022741"/>
    </source>
</evidence>
<evidence type="ECO:0000313" key="12">
    <source>
        <dbReference type="EMBL" id="PAX53234.1"/>
    </source>
</evidence>
<keyword evidence="7 10" id="KW-1133">Transmembrane helix</keyword>
<keyword evidence="3" id="KW-1003">Cell membrane</keyword>
<organism evidence="12 13">
    <name type="scientific">Brunnivagina elsteri CCALA 953</name>
    <dbReference type="NCBI Taxonomy" id="987040"/>
    <lineage>
        <taxon>Bacteria</taxon>
        <taxon>Bacillati</taxon>
        <taxon>Cyanobacteriota</taxon>
        <taxon>Cyanophyceae</taxon>
        <taxon>Nostocales</taxon>
        <taxon>Calotrichaceae</taxon>
        <taxon>Brunnivagina</taxon>
    </lineage>
</organism>
<comment type="subcellular location">
    <subcellularLocation>
        <location evidence="1">Cell membrane</location>
        <topology evidence="1">Multi-pass membrane protein</topology>
    </subcellularLocation>
</comment>
<evidence type="ECO:0000313" key="13">
    <source>
        <dbReference type="Proteomes" id="UP000218238"/>
    </source>
</evidence>
<dbReference type="GO" id="GO:0005524">
    <property type="term" value="F:ATP binding"/>
    <property type="evidence" value="ECO:0007669"/>
    <property type="project" value="UniProtKB-KW"/>
</dbReference>
<accession>A0A2A2THL1</accession>
<comment type="caution">
    <text evidence="12">The sequence shown here is derived from an EMBL/GenBank/DDBJ whole genome shotgun (WGS) entry which is preliminary data.</text>
</comment>
<keyword evidence="13" id="KW-1185">Reference proteome</keyword>
<name>A0A2A2THL1_9CYAN</name>
<dbReference type="Proteomes" id="UP000218238">
    <property type="component" value="Unassembled WGS sequence"/>
</dbReference>
<keyword evidence="6" id="KW-0067">ATP-binding</keyword>
<dbReference type="PANTHER" id="PTHR32309:SF13">
    <property type="entry name" value="FERRIC ENTEROBACTIN TRANSPORT PROTEIN FEPE"/>
    <property type="match status" value="1"/>
</dbReference>
<dbReference type="RefSeq" id="WP_095722469.1">
    <property type="nucleotide sequence ID" value="NZ_NTFS01000158.1"/>
</dbReference>
<comment type="similarity">
    <text evidence="2">Belongs to the CpsC/CapA family.</text>
</comment>
<dbReference type="Gene3D" id="3.40.50.300">
    <property type="entry name" value="P-loop containing nucleotide triphosphate hydrolases"/>
    <property type="match status" value="1"/>
</dbReference>
<sequence>MADTGLEQEQLVTTSSSNAVEIRQLFKILYRRRFLIAGISGLVISAAGILALLAKPNYQSSMQMLVSSNIYESTSSRKAQGNEDSEFTDANLEVVDYTAQLQLMLSNQLIEKAVTQLHSEYPKMKIEDIKGDKSKKGKKPPLSVARIESGSGINRIPSQVFEITYKDKNPIKTQRVLQALQKVYQDYNIEQQKIRLSKGMAFVNNRLPKVKSEVTQAERNLELFRDRNKILDPEAQSKILLETLADTQKQLQTTQAQLQDVQARYAAIQQKIAASPGNALVSSRLSQSTRYQGLLNEIQKTELAISQERIRYTDNSPAVQKLVEQKQSQLSLLRQEVGRSLSDKVGKNVSPPSNSEIDRAINQVLNQSLNPSANQSASSNESLLGEGQLAGVDLKLVEEMIQVQTTGLGLVANQQSLAESEKRLRTELSRYPSLIAEYNRLLPEVQTNRKTLEQLMQAQQSLGLKIAQGGFDWQVIEAPEKGTYIGSGRIMLLGSGLILGPILGIVFALILELLNDKVYVPYELQRITNLRLLGIVPKLMPVNKRKGLAIPTFNYRNTRTLVVDSPVTVASLPSHETIDMAYQNIQLLNSPLPYKSLMVTSAQVGEGKSTVALGLAVSAARMHRRVLIIDANLRNPSLDKQLDLSNDWGLSLLLVDEANPPFKEYIQPVHPAIDVLTSGPFPEDAVKLLSSRQMKELIEYFEQVYDLVLVDAPPILDTVDARILATLCSAIVLVARMGQITRTEVVEAKEILEKLNLVGIIANQPKKVNR</sequence>
<evidence type="ECO:0000256" key="6">
    <source>
        <dbReference type="ARBA" id="ARBA00022840"/>
    </source>
</evidence>
<feature type="transmembrane region" description="Helical" evidence="10">
    <location>
        <begin position="490"/>
        <end position="511"/>
    </location>
</feature>
<dbReference type="CDD" id="cd05387">
    <property type="entry name" value="BY-kinase"/>
    <property type="match status" value="1"/>
</dbReference>
<dbReference type="InterPro" id="IPR033756">
    <property type="entry name" value="YlxH/NBP35"/>
</dbReference>
<feature type="domain" description="Polysaccharide chain length determinant N-terminal" evidence="11">
    <location>
        <begin position="20"/>
        <end position="117"/>
    </location>
</feature>
<evidence type="ECO:0000256" key="1">
    <source>
        <dbReference type="ARBA" id="ARBA00004651"/>
    </source>
</evidence>
<evidence type="ECO:0000256" key="3">
    <source>
        <dbReference type="ARBA" id="ARBA00022475"/>
    </source>
</evidence>
<keyword evidence="4 10" id="KW-0812">Transmembrane</keyword>
<evidence type="ECO:0000259" key="11">
    <source>
        <dbReference type="Pfam" id="PF02706"/>
    </source>
</evidence>
<evidence type="ECO:0000256" key="4">
    <source>
        <dbReference type="ARBA" id="ARBA00022692"/>
    </source>
</evidence>
<feature type="coiled-coil region" evidence="9">
    <location>
        <begin position="207"/>
        <end position="271"/>
    </location>
</feature>
<reference evidence="12 13" key="1">
    <citation type="submission" date="2017-08" db="EMBL/GenBank/DDBJ databases">
        <title>Draft genome sequence of filamentous cyanobacterium Calothrix elsteri CCALA 953.</title>
        <authorList>
            <person name="Gagunashvili A.N."/>
            <person name="Elster J."/>
            <person name="Andresson O.S."/>
        </authorList>
    </citation>
    <scope>NUCLEOTIDE SEQUENCE [LARGE SCALE GENOMIC DNA]</scope>
    <source>
        <strain evidence="12 13">CCALA 953</strain>
    </source>
</reference>